<name>A0A9W7J080_HIBTR</name>
<keyword evidence="2" id="KW-0131">Cell cycle</keyword>
<protein>
    <recommendedName>
        <fullName evidence="6">Cyclin-dependent protein kinase inhibitor SMR6</fullName>
    </recommendedName>
</protein>
<dbReference type="OrthoDB" id="1302889at2759"/>
<keyword evidence="5" id="KW-1185">Reference proteome</keyword>
<evidence type="ECO:0000256" key="2">
    <source>
        <dbReference type="ARBA" id="ARBA00023306"/>
    </source>
</evidence>
<dbReference type="AlphaFoldDB" id="A0A9W7J080"/>
<dbReference type="Proteomes" id="UP001165190">
    <property type="component" value="Unassembled WGS sequence"/>
</dbReference>
<evidence type="ECO:0000256" key="3">
    <source>
        <dbReference type="SAM" id="MobiDB-lite"/>
    </source>
</evidence>
<dbReference type="PANTHER" id="PTHR33142:SF40">
    <property type="entry name" value="CYCLIN-DEPENDENT PROTEIN KINASE INHIBITOR SMR6"/>
    <property type="match status" value="1"/>
</dbReference>
<keyword evidence="1" id="KW-0649">Protein kinase inhibitor</keyword>
<dbReference type="GO" id="GO:0004860">
    <property type="term" value="F:protein kinase inhibitor activity"/>
    <property type="evidence" value="ECO:0007669"/>
    <property type="project" value="UniProtKB-KW"/>
</dbReference>
<reference evidence="4" key="1">
    <citation type="submission" date="2023-05" db="EMBL/GenBank/DDBJ databases">
        <title>Genome and transcriptome analyses reveal genes involved in the formation of fine ridges on petal epidermal cells in Hibiscus trionum.</title>
        <authorList>
            <person name="Koshimizu S."/>
            <person name="Masuda S."/>
            <person name="Ishii T."/>
            <person name="Shirasu K."/>
            <person name="Hoshino A."/>
            <person name="Arita M."/>
        </authorList>
    </citation>
    <scope>NUCLEOTIDE SEQUENCE</scope>
    <source>
        <strain evidence="4">Hamamatsu line</strain>
    </source>
</reference>
<dbReference type="PANTHER" id="PTHR33142">
    <property type="entry name" value="CYCLIN-DEPENDENT PROTEIN KINASE INHIBITOR SMR13"/>
    <property type="match status" value="1"/>
</dbReference>
<organism evidence="4 5">
    <name type="scientific">Hibiscus trionum</name>
    <name type="common">Flower of an hour</name>
    <dbReference type="NCBI Taxonomy" id="183268"/>
    <lineage>
        <taxon>Eukaryota</taxon>
        <taxon>Viridiplantae</taxon>
        <taxon>Streptophyta</taxon>
        <taxon>Embryophyta</taxon>
        <taxon>Tracheophyta</taxon>
        <taxon>Spermatophyta</taxon>
        <taxon>Magnoliopsida</taxon>
        <taxon>eudicotyledons</taxon>
        <taxon>Gunneridae</taxon>
        <taxon>Pentapetalae</taxon>
        <taxon>rosids</taxon>
        <taxon>malvids</taxon>
        <taxon>Malvales</taxon>
        <taxon>Malvaceae</taxon>
        <taxon>Malvoideae</taxon>
        <taxon>Hibiscus</taxon>
    </lineage>
</organism>
<dbReference type="InterPro" id="IPR040389">
    <property type="entry name" value="SMR"/>
</dbReference>
<feature type="region of interest" description="Disordered" evidence="3">
    <location>
        <begin position="33"/>
        <end position="63"/>
    </location>
</feature>
<dbReference type="GO" id="GO:0032875">
    <property type="term" value="P:regulation of DNA endoreduplication"/>
    <property type="evidence" value="ECO:0007669"/>
    <property type="project" value="InterPro"/>
</dbReference>
<sequence>MGFSKKPQLDGVLDSEGKKWVIAGIAILTSLKPINTKPRAKENEEHEEHEEEESCSTTPTSKEARIAEKLACPLAPRKRRPTLRCHYNGVREFFTTPPDLESVFKLHVVE</sequence>
<proteinExistence type="predicted"/>
<accession>A0A9W7J080</accession>
<dbReference type="EMBL" id="BSYR01000038">
    <property type="protein sequence ID" value="GMJ04277.1"/>
    <property type="molecule type" value="Genomic_DNA"/>
</dbReference>
<evidence type="ECO:0000256" key="1">
    <source>
        <dbReference type="ARBA" id="ARBA00023013"/>
    </source>
</evidence>
<evidence type="ECO:0000313" key="4">
    <source>
        <dbReference type="EMBL" id="GMJ04277.1"/>
    </source>
</evidence>
<evidence type="ECO:0000313" key="5">
    <source>
        <dbReference type="Proteomes" id="UP001165190"/>
    </source>
</evidence>
<comment type="caution">
    <text evidence="4">The sequence shown here is derived from an EMBL/GenBank/DDBJ whole genome shotgun (WGS) entry which is preliminary data.</text>
</comment>
<gene>
    <name evidence="4" type="ORF">HRI_004096900</name>
</gene>
<evidence type="ECO:0008006" key="6">
    <source>
        <dbReference type="Google" id="ProtNLM"/>
    </source>
</evidence>